<dbReference type="EMBL" id="LAZR01017584">
    <property type="protein sequence ID" value="KKL99803.1"/>
    <property type="molecule type" value="Genomic_DNA"/>
</dbReference>
<comment type="caution">
    <text evidence="1">The sequence shown here is derived from an EMBL/GenBank/DDBJ whole genome shotgun (WGS) entry which is preliminary data.</text>
</comment>
<dbReference type="AlphaFoldDB" id="A0A0F9GM12"/>
<evidence type="ECO:0000313" key="1">
    <source>
        <dbReference type="EMBL" id="KKL99803.1"/>
    </source>
</evidence>
<organism evidence="1">
    <name type="scientific">marine sediment metagenome</name>
    <dbReference type="NCBI Taxonomy" id="412755"/>
    <lineage>
        <taxon>unclassified sequences</taxon>
        <taxon>metagenomes</taxon>
        <taxon>ecological metagenomes</taxon>
    </lineage>
</organism>
<accession>A0A0F9GM12</accession>
<name>A0A0F9GM12_9ZZZZ</name>
<feature type="non-terminal residue" evidence="1">
    <location>
        <position position="329"/>
    </location>
</feature>
<gene>
    <name evidence="1" type="ORF">LCGC14_1810760</name>
</gene>
<proteinExistence type="predicted"/>
<protein>
    <submittedName>
        <fullName evidence="1">Uncharacterized protein</fullName>
    </submittedName>
</protein>
<sequence length="329" mass="33922">MRKFLLIFRRAIAVGLVIFAAGSTVLWAEEIENLFTVDGSNVARFPESMAPSAVNNGARALEGMLARFYNDLGCRISTGGSANAYTFAASQAITAYYDGLILCFDANFANTGTATLNVDGQGAKTIQRNGAALPAGAIETDQKVLVTYDGTNFEVLSVARAVTSASDVITDRGDIIIGGVSAAITRLGVGVSGQYLGSDGTDAVWTAITSGELPAGSVVQVAVVQGGAVATGTTAIPYDDSIPQITEGDQYMSLAITPNSSANLLVIQTVAQLAHSVVALSMTCALFQDSTANALAAIANRTPTLNVDTPRIVSFTHQMTAGTASGTTF</sequence>
<reference evidence="1" key="1">
    <citation type="journal article" date="2015" name="Nature">
        <title>Complex archaea that bridge the gap between prokaryotes and eukaryotes.</title>
        <authorList>
            <person name="Spang A."/>
            <person name="Saw J.H."/>
            <person name="Jorgensen S.L."/>
            <person name="Zaremba-Niedzwiedzka K."/>
            <person name="Martijn J."/>
            <person name="Lind A.E."/>
            <person name="van Eijk R."/>
            <person name="Schleper C."/>
            <person name="Guy L."/>
            <person name="Ettema T.J."/>
        </authorList>
    </citation>
    <scope>NUCLEOTIDE SEQUENCE</scope>
</reference>